<dbReference type="SUPFAM" id="SSF52540">
    <property type="entry name" value="P-loop containing nucleoside triphosphate hydrolases"/>
    <property type="match status" value="2"/>
</dbReference>
<evidence type="ECO:0000259" key="1">
    <source>
        <dbReference type="SMART" id="SM01043"/>
    </source>
</evidence>
<dbReference type="Pfam" id="PF13191">
    <property type="entry name" value="AAA_16"/>
    <property type="match status" value="1"/>
</dbReference>
<dbReference type="InterPro" id="IPR051677">
    <property type="entry name" value="AfsR-DnrI-RedD_regulator"/>
</dbReference>
<evidence type="ECO:0000313" key="2">
    <source>
        <dbReference type="EMBL" id="MPY66403.1"/>
    </source>
</evidence>
<dbReference type="InterPro" id="IPR011990">
    <property type="entry name" value="TPR-like_helical_dom_sf"/>
</dbReference>
<accession>A0A7X1TR38</accession>
<dbReference type="RefSeq" id="WP_152870447.1">
    <property type="nucleotide sequence ID" value="NZ_WBSL01000002.1"/>
</dbReference>
<keyword evidence="3" id="KW-1185">Reference proteome</keyword>
<sequence>MSSAAWHLAAFGKPRLLNPSGEVVRCEARTLALLTYLALEGPTSRSRLAGLLWPDTPEAAARNNLVHLLRRVAKSHHPDLVQAGEAVALGGGLESDVGAWGGTGASGPESVPGGVLLDGLAFDDQPDLAEWLLAWRERLDLARSGRLAHAATVAEEAGDLEGAIRLARDLIDLDPLSEDAHRRLMRLLYLAGDRPAALKAYHRCRDVLERNLGVEPLPETRELARLIDRGAVEAPSVPKMPTIPLSVLRPPVLVGREREWARMEQAWERGQCILLVGPAGTGKTRLMQDFLASKGTALWLEARPGDAQSPYAATARMVRRTLGEPRDLEALPPWARQALYPLVPELLEPPPHPAPPEQVVAAIHLVYGLAMRQVVAVAYEDTHFTDAASRDAGFALLSEHFPLGRPGGLPWIVCTLRGDELSAEYRAMFEGYVAAGQAEWIDLEPLPAADAEALIASLEVPGLVEVAPQLARFAGGTPLFVLETIKHMIESGHRTGDSPFPVSGRVSGIIARRLSGLSTSALQAARAAAILASDFDLELVADTLRAPLLDVAAAWEELEAAQVMVGERFGHDLLAETLRADMPEGVRRLLHRAAARTLGAAGRAPARVADHWMLGGDAAQAAPWFLKAGHAAWQAARQREAADFFAQAAEHFAPVDRAAAFGALALRAEVLANMDDPRHADAVRALHERAVTPLERATAHMQEYRGLEGTMDVARIGPVVRAGLLALRAAEEGREAWLVEAQLTEGLALVAYLRGQREETLTHLRRLDELGKQAQALEWQAKAQEGLGLALSATAPREASLHLERAEALHLRRGDLLRAGSSLAKLARVLCELGEVDAARQATTRGAAHLGRLDANHGERVALLNAQIVVAQSGGDLGLAQALYEQARRDHTSEHNALLDAFPVLHAKTLRLAGRPDDAWAEMRRVRDGRAFPVHLAALRALEEAAILLALGRNADADAPLAEAESQLRDAPNVAWEARLHDLWALRRGQEAGGPHREAARVLRERHGLPDRHWSAL</sequence>
<name>A0A7X1TR38_9DEIO</name>
<dbReference type="InterPro" id="IPR027417">
    <property type="entry name" value="P-loop_NTPase"/>
</dbReference>
<proteinExistence type="predicted"/>
<dbReference type="PANTHER" id="PTHR35807">
    <property type="entry name" value="TRANSCRIPTIONAL REGULATOR REDD-RELATED"/>
    <property type="match status" value="1"/>
</dbReference>
<dbReference type="InterPro" id="IPR005158">
    <property type="entry name" value="BTAD"/>
</dbReference>
<evidence type="ECO:0000313" key="3">
    <source>
        <dbReference type="Proteomes" id="UP000484842"/>
    </source>
</evidence>
<dbReference type="SUPFAM" id="SSF48452">
    <property type="entry name" value="TPR-like"/>
    <property type="match status" value="2"/>
</dbReference>
<gene>
    <name evidence="2" type="ORF">F8S09_06795</name>
</gene>
<feature type="domain" description="Bacterial transcriptional activator" evidence="1">
    <location>
        <begin position="95"/>
        <end position="226"/>
    </location>
</feature>
<dbReference type="SMART" id="SM01043">
    <property type="entry name" value="BTAD"/>
    <property type="match status" value="1"/>
</dbReference>
<comment type="caution">
    <text evidence="2">The sequence shown here is derived from an EMBL/GenBank/DDBJ whole genome shotgun (WGS) entry which is preliminary data.</text>
</comment>
<protein>
    <submittedName>
        <fullName evidence="2">AAA family ATPase</fullName>
    </submittedName>
</protein>
<reference evidence="2 3" key="1">
    <citation type="submission" date="2019-10" db="EMBL/GenBank/DDBJ databases">
        <title>Deinococcus sp. isolated from soil.</title>
        <authorList>
            <person name="Li Y."/>
            <person name="Wang J."/>
        </authorList>
    </citation>
    <scope>NUCLEOTIDE SEQUENCE [LARGE SCALE GENOMIC DNA]</scope>
    <source>
        <strain evidence="2 3">SDU3-2</strain>
    </source>
</reference>
<dbReference type="AlphaFoldDB" id="A0A7X1TR38"/>
<dbReference type="Proteomes" id="UP000484842">
    <property type="component" value="Unassembled WGS sequence"/>
</dbReference>
<dbReference type="Gene3D" id="3.40.50.300">
    <property type="entry name" value="P-loop containing nucleotide triphosphate hydrolases"/>
    <property type="match status" value="1"/>
</dbReference>
<dbReference type="Gene3D" id="1.25.40.10">
    <property type="entry name" value="Tetratricopeptide repeat domain"/>
    <property type="match status" value="1"/>
</dbReference>
<organism evidence="2 3">
    <name type="scientific">Deinococcus terrestris</name>
    <dbReference type="NCBI Taxonomy" id="2651870"/>
    <lineage>
        <taxon>Bacteria</taxon>
        <taxon>Thermotogati</taxon>
        <taxon>Deinococcota</taxon>
        <taxon>Deinococci</taxon>
        <taxon>Deinococcales</taxon>
        <taxon>Deinococcaceae</taxon>
        <taxon>Deinococcus</taxon>
    </lineage>
</organism>
<dbReference type="Pfam" id="PF03704">
    <property type="entry name" value="BTAD"/>
    <property type="match status" value="1"/>
</dbReference>
<dbReference type="EMBL" id="WBSL01000002">
    <property type="protein sequence ID" value="MPY66403.1"/>
    <property type="molecule type" value="Genomic_DNA"/>
</dbReference>
<dbReference type="InterPro" id="IPR041664">
    <property type="entry name" value="AAA_16"/>
</dbReference>